<dbReference type="STRING" id="449659.IV66_GL001876"/>
<dbReference type="InterPro" id="IPR045441">
    <property type="entry name" value="DUF6506"/>
</dbReference>
<accession>A0A0R2LAS8</accession>
<comment type="caution">
    <text evidence="1">The sequence shown here is derived from an EMBL/GenBank/DDBJ whole genome shotgun (WGS) entry which is preliminary data.</text>
</comment>
<dbReference type="Pfam" id="PF20116">
    <property type="entry name" value="DUF6506"/>
    <property type="match status" value="1"/>
</dbReference>
<dbReference type="EMBL" id="JQCN01000045">
    <property type="protein sequence ID" value="KRN98545.1"/>
    <property type="molecule type" value="Genomic_DNA"/>
</dbReference>
<reference evidence="1 2" key="1">
    <citation type="journal article" date="2015" name="Genome Announc.">
        <title>Expanding the biotechnology potential of lactobacilli through comparative genomics of 213 strains and associated genera.</title>
        <authorList>
            <person name="Sun Z."/>
            <person name="Harris H.M."/>
            <person name="McCann A."/>
            <person name="Guo C."/>
            <person name="Argimon S."/>
            <person name="Zhang W."/>
            <person name="Yang X."/>
            <person name="Jeffery I.B."/>
            <person name="Cooney J.C."/>
            <person name="Kagawa T.F."/>
            <person name="Liu W."/>
            <person name="Song Y."/>
            <person name="Salvetti E."/>
            <person name="Wrobel A."/>
            <person name="Rasinkangas P."/>
            <person name="Parkhill J."/>
            <person name="Rea M.C."/>
            <person name="O'Sullivan O."/>
            <person name="Ritari J."/>
            <person name="Douillard F.P."/>
            <person name="Paul Ross R."/>
            <person name="Yang R."/>
            <person name="Briner A.E."/>
            <person name="Felis G.E."/>
            <person name="de Vos W.M."/>
            <person name="Barrangou R."/>
            <person name="Klaenhammer T.R."/>
            <person name="Caufield P.W."/>
            <person name="Cui Y."/>
            <person name="Zhang H."/>
            <person name="O'Toole P.W."/>
        </authorList>
    </citation>
    <scope>NUCLEOTIDE SEQUENCE [LARGE SCALE GENOMIC DNA]</scope>
    <source>
        <strain evidence="1 2">NBRC 103219</strain>
    </source>
</reference>
<sequence length="110" mass="11817">MTKKCEVIEMDQLQAGFIFLAPGADYQTDHQLVETPGVALNVYGAKDYADAIKAAKEMEQKGVKSLELCGGFGIIGTAKIKEAIGQDVVVGVVRFDNHPGLENQSGDDLF</sequence>
<name>A0A0R2LAS8_9LACO</name>
<evidence type="ECO:0000313" key="2">
    <source>
        <dbReference type="Proteomes" id="UP000051886"/>
    </source>
</evidence>
<organism evidence="1 2">
    <name type="scientific">Ligilactobacillus pobuzihii</name>
    <dbReference type="NCBI Taxonomy" id="449659"/>
    <lineage>
        <taxon>Bacteria</taxon>
        <taxon>Bacillati</taxon>
        <taxon>Bacillota</taxon>
        <taxon>Bacilli</taxon>
        <taxon>Lactobacillales</taxon>
        <taxon>Lactobacillaceae</taxon>
        <taxon>Ligilactobacillus</taxon>
    </lineage>
</organism>
<dbReference type="PATRIC" id="fig|449659.4.peg.1925"/>
<dbReference type="Proteomes" id="UP000051886">
    <property type="component" value="Unassembled WGS sequence"/>
</dbReference>
<keyword evidence="2" id="KW-1185">Reference proteome</keyword>
<proteinExistence type="predicted"/>
<dbReference type="AlphaFoldDB" id="A0A0R2LAS8"/>
<gene>
    <name evidence="1" type="ORF">IV66_GL001876</name>
</gene>
<evidence type="ECO:0000313" key="1">
    <source>
        <dbReference type="EMBL" id="KRN98545.1"/>
    </source>
</evidence>
<protein>
    <submittedName>
        <fullName evidence="1">Uncharacterized protein</fullName>
    </submittedName>
</protein>